<comment type="caution">
    <text evidence="1">The sequence shown here is derived from an EMBL/GenBank/DDBJ whole genome shotgun (WGS) entry which is preliminary data.</text>
</comment>
<organism evidence="1 2">
    <name type="scientific">Halomonas elongata</name>
    <dbReference type="NCBI Taxonomy" id="2746"/>
    <lineage>
        <taxon>Bacteria</taxon>
        <taxon>Pseudomonadati</taxon>
        <taxon>Pseudomonadota</taxon>
        <taxon>Gammaproteobacteria</taxon>
        <taxon>Oceanospirillales</taxon>
        <taxon>Halomonadaceae</taxon>
        <taxon>Halomonas</taxon>
    </lineage>
</organism>
<evidence type="ECO:0000313" key="2">
    <source>
        <dbReference type="Proteomes" id="UP000092504"/>
    </source>
</evidence>
<name>A0A1B8NXK0_HALEL</name>
<dbReference type="Proteomes" id="UP000092504">
    <property type="component" value="Unassembled WGS sequence"/>
</dbReference>
<gene>
    <name evidence="1" type="ORF">A8U91_03811</name>
</gene>
<proteinExistence type="predicted"/>
<reference evidence="1 2" key="1">
    <citation type="submission" date="2016-06" db="EMBL/GenBank/DDBJ databases">
        <title>Genome sequence of halotolerant plant growth promoting strain of Halomonas elongata HEK1 isolated from salterns of Rann of Kutch, Gujarat, India.</title>
        <authorList>
            <person name="Gaba S."/>
            <person name="Singh R.N."/>
            <person name="Abrol S."/>
            <person name="Kaushik R."/>
            <person name="Saxena A.K."/>
        </authorList>
    </citation>
    <scope>NUCLEOTIDE SEQUENCE [LARGE SCALE GENOMIC DNA]</scope>
    <source>
        <strain evidence="1 2">HEK1</strain>
    </source>
</reference>
<accession>A0A1B8NXK0</accession>
<evidence type="ECO:0000313" key="1">
    <source>
        <dbReference type="EMBL" id="OBX34751.1"/>
    </source>
</evidence>
<sequence length="234" mass="24302">MGDSHLDQHVTRRREAADLPAIHGHVVSQAIAAQGRLPEGGRRDVVHVASGRHLVALDLGFGGGFLDFRLADAGGMYISLMGQVHEVVDHQAIIAVDVVEPAAVGPGRVVGPVQLGNQGGIGLVRVAGPDPYEAMTLFHRVGANAREAAHPLAGHAGTLAVAAHLQAVIAADQLAVAHETQRQRRTTVGAEILHGRHASFVAAKEDDRFVADGTSSGLSSSSSGVQATYQVFLG</sequence>
<protein>
    <submittedName>
        <fullName evidence="1">Uncharacterized protein</fullName>
    </submittedName>
</protein>
<dbReference type="EMBL" id="MAJD01000002">
    <property type="protein sequence ID" value="OBX34751.1"/>
    <property type="molecule type" value="Genomic_DNA"/>
</dbReference>
<dbReference type="AlphaFoldDB" id="A0A1B8NXK0"/>